<feature type="transmembrane region" description="Helical" evidence="6">
    <location>
        <begin position="129"/>
        <end position="149"/>
    </location>
</feature>
<evidence type="ECO:0000313" key="7">
    <source>
        <dbReference type="EMBL" id="EFR43204.1"/>
    </source>
</evidence>
<dbReference type="InterPro" id="IPR002657">
    <property type="entry name" value="BilAc:Na_symport/Acr3"/>
</dbReference>
<feature type="transmembrane region" description="Helical" evidence="6">
    <location>
        <begin position="6"/>
        <end position="23"/>
    </location>
</feature>
<dbReference type="Proteomes" id="UP000004594">
    <property type="component" value="Unassembled WGS sequence"/>
</dbReference>
<feature type="transmembrane region" description="Helical" evidence="6">
    <location>
        <begin position="170"/>
        <end position="189"/>
    </location>
</feature>
<evidence type="ECO:0000313" key="8">
    <source>
        <dbReference type="Proteomes" id="UP000004594"/>
    </source>
</evidence>
<dbReference type="AlphaFoldDB" id="E4L7N8"/>
<feature type="transmembrane region" description="Helical" evidence="6">
    <location>
        <begin position="201"/>
        <end position="221"/>
    </location>
</feature>
<dbReference type="EMBL" id="AENT01000007">
    <property type="protein sequence ID" value="EFR43204.1"/>
    <property type="molecule type" value="Genomic_DNA"/>
</dbReference>
<comment type="subcellular location">
    <subcellularLocation>
        <location evidence="1">Endomembrane system</location>
        <topology evidence="1">Multi-pass membrane protein</topology>
    </subcellularLocation>
</comment>
<dbReference type="OrthoDB" id="527159at2"/>
<feature type="transmembrane region" description="Helical" evidence="6">
    <location>
        <begin position="59"/>
        <end position="83"/>
    </location>
</feature>
<keyword evidence="3 6" id="KW-0812">Transmembrane</keyword>
<accession>E4L7N8</accession>
<dbReference type="eggNOG" id="COG0679">
    <property type="taxonomic scope" value="Bacteria"/>
</dbReference>
<feature type="transmembrane region" description="Helical" evidence="6">
    <location>
        <begin position="262"/>
        <end position="287"/>
    </location>
</feature>
<proteinExistence type="predicted"/>
<feature type="transmembrane region" description="Helical" evidence="6">
    <location>
        <begin position="35"/>
        <end position="53"/>
    </location>
</feature>
<organism evidence="7 8">
    <name type="scientific">Dialister micraerophilus UPII 345-E</name>
    <dbReference type="NCBI Taxonomy" id="910314"/>
    <lineage>
        <taxon>Bacteria</taxon>
        <taxon>Bacillati</taxon>
        <taxon>Bacillota</taxon>
        <taxon>Negativicutes</taxon>
        <taxon>Veillonellales</taxon>
        <taxon>Veillonellaceae</taxon>
        <taxon>Dialister</taxon>
    </lineage>
</organism>
<evidence type="ECO:0000256" key="5">
    <source>
        <dbReference type="ARBA" id="ARBA00023136"/>
    </source>
</evidence>
<feature type="transmembrane region" description="Helical" evidence="6">
    <location>
        <begin position="233"/>
        <end position="256"/>
    </location>
</feature>
<dbReference type="Gene3D" id="1.20.1530.20">
    <property type="match status" value="1"/>
</dbReference>
<keyword evidence="2" id="KW-0813">Transport</keyword>
<dbReference type="PANTHER" id="PTHR36838">
    <property type="entry name" value="AUXIN EFFLUX CARRIER FAMILY PROTEIN"/>
    <property type="match status" value="1"/>
</dbReference>
<protein>
    <submittedName>
        <fullName evidence="7">Transporter, auxin efflux carrier (AEC) family protein</fullName>
    </submittedName>
</protein>
<dbReference type="PANTHER" id="PTHR36838:SF1">
    <property type="entry name" value="SLR1864 PROTEIN"/>
    <property type="match status" value="1"/>
</dbReference>
<reference evidence="7 8" key="1">
    <citation type="submission" date="2010-11" db="EMBL/GenBank/DDBJ databases">
        <authorList>
            <person name="Durkin A.S."/>
            <person name="Madupu R."/>
            <person name="Torralba M."/>
            <person name="Gillis M."/>
            <person name="Methe B."/>
            <person name="Sutton G."/>
            <person name="Nelson K.E."/>
        </authorList>
    </citation>
    <scope>NUCLEOTIDE SEQUENCE [LARGE SCALE GENOMIC DNA]</scope>
    <source>
        <strain evidence="7 8">UPII 345-E</strain>
    </source>
</reference>
<evidence type="ECO:0000256" key="4">
    <source>
        <dbReference type="ARBA" id="ARBA00022989"/>
    </source>
</evidence>
<name>E4L7N8_9FIRM</name>
<sequence length="325" mass="36069">MEFLHIIINNIVPLIIFVAVGYLMDIKFNLQVTALTKLTFYVILPSFIFYSIYNAKINIMLLNVYFIAIGQMIIVGILATVVGKLRKFDSSRIEAIKNGTMFSNTGNIGAALITLVFSNAPFIVNGKAIYLPEAFAASTMILIQMNMFLNTLGLYQAGKGRLTPQDAIKVIFHIPVIYTLAAVFAVKWLDIDMTRTFMWPVFQYSAAALVAVVMTALGVQIHRSVISFKHFDSWIACFLRLIMGPVTGFILIKFANMFGINFSPITCQAILIMSCAPAPVNSVLYAIEFKNCVNFATEIVTMSTFLSVITMPAVIYAARILFPIS</sequence>
<dbReference type="RefSeq" id="WP_007554032.1">
    <property type="nucleotide sequence ID" value="NZ_AENT01000007.1"/>
</dbReference>
<dbReference type="GO" id="GO:0016020">
    <property type="term" value="C:membrane"/>
    <property type="evidence" value="ECO:0007669"/>
    <property type="project" value="InterPro"/>
</dbReference>
<feature type="transmembrane region" description="Helical" evidence="6">
    <location>
        <begin position="299"/>
        <end position="322"/>
    </location>
</feature>
<gene>
    <name evidence="7" type="ORF">HMPREF9220_0045</name>
</gene>
<evidence type="ECO:0000256" key="3">
    <source>
        <dbReference type="ARBA" id="ARBA00022692"/>
    </source>
</evidence>
<dbReference type="InterPro" id="IPR038770">
    <property type="entry name" value="Na+/solute_symporter_sf"/>
</dbReference>
<keyword evidence="4 6" id="KW-1133">Transmembrane helix</keyword>
<dbReference type="Pfam" id="PF01758">
    <property type="entry name" value="SBF"/>
    <property type="match status" value="1"/>
</dbReference>
<keyword evidence="5 6" id="KW-0472">Membrane</keyword>
<dbReference type="GO" id="GO:0012505">
    <property type="term" value="C:endomembrane system"/>
    <property type="evidence" value="ECO:0007669"/>
    <property type="project" value="UniProtKB-SubCell"/>
</dbReference>
<evidence type="ECO:0000256" key="6">
    <source>
        <dbReference type="SAM" id="Phobius"/>
    </source>
</evidence>
<evidence type="ECO:0000256" key="2">
    <source>
        <dbReference type="ARBA" id="ARBA00022448"/>
    </source>
</evidence>
<comment type="caution">
    <text evidence="7">The sequence shown here is derived from an EMBL/GenBank/DDBJ whole genome shotgun (WGS) entry which is preliminary data.</text>
</comment>
<evidence type="ECO:0000256" key="1">
    <source>
        <dbReference type="ARBA" id="ARBA00004127"/>
    </source>
</evidence>
<feature type="transmembrane region" description="Helical" evidence="6">
    <location>
        <begin position="104"/>
        <end position="123"/>
    </location>
</feature>